<keyword evidence="2" id="KW-1185">Reference proteome</keyword>
<proteinExistence type="predicted"/>
<evidence type="ECO:0000313" key="2">
    <source>
        <dbReference type="Proteomes" id="UP000008148"/>
    </source>
</evidence>
<dbReference type="STRING" id="290338.CKO_04972"/>
<protein>
    <submittedName>
        <fullName evidence="1">Uncharacterized protein</fullName>
    </submittedName>
</protein>
<gene>
    <name evidence="1" type="ordered locus">CKO_04972</name>
</gene>
<dbReference type="Proteomes" id="UP000008148">
    <property type="component" value="Chromosome"/>
</dbReference>
<evidence type="ECO:0000313" key="1">
    <source>
        <dbReference type="EMBL" id="ABV16016.1"/>
    </source>
</evidence>
<dbReference type="AlphaFoldDB" id="A8ARA3"/>
<organism evidence="1 2">
    <name type="scientific">Citrobacter koseri (strain ATCC BAA-895 / CDC 4225-83 / SGSC4696)</name>
    <dbReference type="NCBI Taxonomy" id="290338"/>
    <lineage>
        <taxon>Bacteria</taxon>
        <taxon>Pseudomonadati</taxon>
        <taxon>Pseudomonadota</taxon>
        <taxon>Gammaproteobacteria</taxon>
        <taxon>Enterobacterales</taxon>
        <taxon>Enterobacteriaceae</taxon>
        <taxon>Citrobacter</taxon>
    </lineage>
</organism>
<dbReference type="EMBL" id="CP000822">
    <property type="protein sequence ID" value="ABV16016.1"/>
    <property type="molecule type" value="Genomic_DNA"/>
</dbReference>
<reference evidence="1 2" key="1">
    <citation type="submission" date="2007-08" db="EMBL/GenBank/DDBJ databases">
        <authorList>
            <consortium name="The Citrobacter koseri Genome Sequencing Project"/>
            <person name="McClelland M."/>
            <person name="Sanderson E.K."/>
            <person name="Porwollik S."/>
            <person name="Spieth J."/>
            <person name="Clifton W.S."/>
            <person name="Latreille P."/>
            <person name="Courtney L."/>
            <person name="Wang C."/>
            <person name="Pepin K."/>
            <person name="Bhonagiri V."/>
            <person name="Nash W."/>
            <person name="Johnson M."/>
            <person name="Thiruvilangam P."/>
            <person name="Wilson R."/>
        </authorList>
    </citation>
    <scope>NUCLEOTIDE SEQUENCE [LARGE SCALE GENOMIC DNA]</scope>
    <source>
        <strain evidence="2">ATCC BAA-895 / CDC 4225-83 / SGSC4696</strain>
    </source>
</reference>
<dbReference type="HOGENOM" id="CLU_2786380_0_0_6"/>
<sequence length="68" mass="7556">MRSRRYLAMRAFVGRIRRSRRHPAVCAFCRPDKAVTPPSGTDDSEKSFSDTASLYVCAIGYTLAAAWG</sequence>
<dbReference type="KEGG" id="cko:CKO_04972"/>
<accession>A8ARA3</accession>
<name>A8ARA3_CITK8</name>